<evidence type="ECO:0000313" key="18">
    <source>
        <dbReference type="Proteomes" id="UP000190102"/>
    </source>
</evidence>
<dbReference type="SFLD" id="SFLDG01082">
    <property type="entry name" value="B12-binding_domain_containing"/>
    <property type="match status" value="1"/>
</dbReference>
<comment type="subunit">
    <text evidence="13">Monomer.</text>
</comment>
<keyword evidence="13" id="KW-0819">tRNA processing</keyword>
<keyword evidence="4 13" id="KW-0808">Transferase</keyword>
<keyword evidence="7 13" id="KW-0408">Iron</keyword>
<comment type="subcellular location">
    <subcellularLocation>
        <location evidence="13">Cytoplasm</location>
    </subcellularLocation>
</comment>
<evidence type="ECO:0000256" key="9">
    <source>
        <dbReference type="ARBA" id="ARBA00033765"/>
    </source>
</evidence>
<evidence type="ECO:0000313" key="17">
    <source>
        <dbReference type="EMBL" id="SJZ96704.1"/>
    </source>
</evidence>
<dbReference type="HAMAP" id="MF_01864">
    <property type="entry name" value="tRNA_metthiotr_MiaB"/>
    <property type="match status" value="1"/>
</dbReference>
<dbReference type="FunFam" id="3.80.30.20:FF:000001">
    <property type="entry name" value="tRNA-2-methylthio-N(6)-dimethylallyladenosine synthase 2"/>
    <property type="match status" value="1"/>
</dbReference>
<feature type="binding site" evidence="13">
    <location>
        <position position="158"/>
    </location>
    <ligand>
        <name>[4Fe-4S] cluster</name>
        <dbReference type="ChEBI" id="CHEBI:49883"/>
        <label>2</label>
        <note>4Fe-4S-S-AdoMet</note>
    </ligand>
</feature>
<dbReference type="PROSITE" id="PS01278">
    <property type="entry name" value="MTTASE_RADICAL"/>
    <property type="match status" value="1"/>
</dbReference>
<dbReference type="PROSITE" id="PS51918">
    <property type="entry name" value="RADICAL_SAM"/>
    <property type="match status" value="1"/>
</dbReference>
<dbReference type="FunFam" id="3.40.50.12160:FF:000003">
    <property type="entry name" value="CDK5 regulatory subunit-associated protein 1"/>
    <property type="match status" value="1"/>
</dbReference>
<dbReference type="Gene3D" id="3.80.30.20">
    <property type="entry name" value="tm_1862 like domain"/>
    <property type="match status" value="1"/>
</dbReference>
<evidence type="ECO:0000256" key="13">
    <source>
        <dbReference type="HAMAP-Rule" id="MF_01864"/>
    </source>
</evidence>
<feature type="domain" description="MTTase N-terminal" evidence="15">
    <location>
        <begin position="4"/>
        <end position="120"/>
    </location>
</feature>
<feature type="binding site" evidence="13">
    <location>
        <position position="13"/>
    </location>
    <ligand>
        <name>[4Fe-4S] cluster</name>
        <dbReference type="ChEBI" id="CHEBI:49883"/>
        <label>1</label>
    </ligand>
</feature>
<keyword evidence="5 13" id="KW-0949">S-adenosyl-L-methionine</keyword>
<organism evidence="17 18">
    <name type="scientific">Trichlorobacter thiogenes</name>
    <dbReference type="NCBI Taxonomy" id="115783"/>
    <lineage>
        <taxon>Bacteria</taxon>
        <taxon>Pseudomonadati</taxon>
        <taxon>Thermodesulfobacteriota</taxon>
        <taxon>Desulfuromonadia</taxon>
        <taxon>Geobacterales</taxon>
        <taxon>Geobacteraceae</taxon>
        <taxon>Trichlorobacter</taxon>
    </lineage>
</organism>
<dbReference type="Pfam" id="PF00919">
    <property type="entry name" value="UPF0004"/>
    <property type="match status" value="1"/>
</dbReference>
<comment type="catalytic activity">
    <reaction evidence="13">
        <text>N(6)-dimethylallyladenosine(37) in tRNA + (sulfur carrier)-SH + AH2 + 2 S-adenosyl-L-methionine = 2-methylsulfanyl-N(6)-dimethylallyladenosine(37) in tRNA + (sulfur carrier)-H + 5'-deoxyadenosine + L-methionine + A + S-adenosyl-L-homocysteine + 2 H(+)</text>
        <dbReference type="Rhea" id="RHEA:37067"/>
        <dbReference type="Rhea" id="RHEA-COMP:10375"/>
        <dbReference type="Rhea" id="RHEA-COMP:10376"/>
        <dbReference type="Rhea" id="RHEA-COMP:14737"/>
        <dbReference type="Rhea" id="RHEA-COMP:14739"/>
        <dbReference type="ChEBI" id="CHEBI:13193"/>
        <dbReference type="ChEBI" id="CHEBI:15378"/>
        <dbReference type="ChEBI" id="CHEBI:17319"/>
        <dbReference type="ChEBI" id="CHEBI:17499"/>
        <dbReference type="ChEBI" id="CHEBI:29917"/>
        <dbReference type="ChEBI" id="CHEBI:57844"/>
        <dbReference type="ChEBI" id="CHEBI:57856"/>
        <dbReference type="ChEBI" id="CHEBI:59789"/>
        <dbReference type="ChEBI" id="CHEBI:64428"/>
        <dbReference type="ChEBI" id="CHEBI:74415"/>
        <dbReference type="ChEBI" id="CHEBI:74417"/>
        <dbReference type="EC" id="2.8.4.3"/>
    </reaction>
</comment>
<dbReference type="PANTHER" id="PTHR43020:SF2">
    <property type="entry name" value="MITOCHONDRIAL TRNA METHYLTHIOTRANSFERASE CDK5RAP1"/>
    <property type="match status" value="1"/>
</dbReference>
<evidence type="ECO:0000256" key="1">
    <source>
        <dbReference type="ARBA" id="ARBA00003234"/>
    </source>
</evidence>
<dbReference type="EMBL" id="FUWR01000011">
    <property type="protein sequence ID" value="SJZ96704.1"/>
    <property type="molecule type" value="Genomic_DNA"/>
</dbReference>
<dbReference type="Pfam" id="PF01938">
    <property type="entry name" value="TRAM"/>
    <property type="match status" value="1"/>
</dbReference>
<dbReference type="SFLD" id="SFLDG01061">
    <property type="entry name" value="methylthiotransferase"/>
    <property type="match status" value="1"/>
</dbReference>
<evidence type="ECO:0000259" key="15">
    <source>
        <dbReference type="PROSITE" id="PS51449"/>
    </source>
</evidence>
<evidence type="ECO:0000256" key="2">
    <source>
        <dbReference type="ARBA" id="ARBA00022485"/>
    </source>
</evidence>
<dbReference type="Pfam" id="PF04055">
    <property type="entry name" value="Radical_SAM"/>
    <property type="match status" value="1"/>
</dbReference>
<dbReference type="NCBIfam" id="TIGR00089">
    <property type="entry name" value="MiaB/RimO family radical SAM methylthiotransferase"/>
    <property type="match status" value="1"/>
</dbReference>
<keyword evidence="18" id="KW-1185">Reference proteome</keyword>
<feature type="binding site" evidence="13">
    <location>
        <position position="83"/>
    </location>
    <ligand>
        <name>[4Fe-4S] cluster</name>
        <dbReference type="ChEBI" id="CHEBI:49883"/>
        <label>1</label>
    </ligand>
</feature>
<dbReference type="InterPro" id="IPR013848">
    <property type="entry name" value="Methylthiotransferase_N"/>
</dbReference>
<keyword evidence="2 13" id="KW-0004">4Fe-4S</keyword>
<comment type="similarity">
    <text evidence="13">Belongs to the methylthiotransferase family. MiaB subfamily.</text>
</comment>
<protein>
    <recommendedName>
        <fullName evidence="10 13">tRNA-2-methylthio-N(6)-dimethylallyladenosine synthase</fullName>
        <ecNumber evidence="9 13">2.8.4.3</ecNumber>
    </recommendedName>
    <alternativeName>
        <fullName evidence="12 13">(Dimethylallyl)adenosine tRNA methylthiotransferase MiaB</fullName>
    </alternativeName>
    <alternativeName>
        <fullName evidence="11 13">tRNA-i(6)A37 methylthiotransferase</fullName>
    </alternativeName>
</protein>
<evidence type="ECO:0000256" key="10">
    <source>
        <dbReference type="ARBA" id="ARBA00068570"/>
    </source>
</evidence>
<evidence type="ECO:0000256" key="7">
    <source>
        <dbReference type="ARBA" id="ARBA00023004"/>
    </source>
</evidence>
<feature type="binding site" evidence="13">
    <location>
        <position position="49"/>
    </location>
    <ligand>
        <name>[4Fe-4S] cluster</name>
        <dbReference type="ChEBI" id="CHEBI:49883"/>
        <label>1</label>
    </ligand>
</feature>
<dbReference type="NCBIfam" id="TIGR01574">
    <property type="entry name" value="miaB-methiolase"/>
    <property type="match status" value="1"/>
</dbReference>
<feature type="domain" description="Radical SAM core" evidence="16">
    <location>
        <begin position="144"/>
        <end position="377"/>
    </location>
</feature>
<evidence type="ECO:0000256" key="3">
    <source>
        <dbReference type="ARBA" id="ARBA00022490"/>
    </source>
</evidence>
<evidence type="ECO:0000256" key="6">
    <source>
        <dbReference type="ARBA" id="ARBA00022723"/>
    </source>
</evidence>
<evidence type="ECO:0000256" key="8">
    <source>
        <dbReference type="ARBA" id="ARBA00023014"/>
    </source>
</evidence>
<dbReference type="SFLD" id="SFLDF00273">
    <property type="entry name" value="(dimethylallyl)adenosine_tRNA"/>
    <property type="match status" value="1"/>
</dbReference>
<dbReference type="GO" id="GO:0046872">
    <property type="term" value="F:metal ion binding"/>
    <property type="evidence" value="ECO:0007669"/>
    <property type="project" value="UniProtKB-KW"/>
</dbReference>
<dbReference type="InterPro" id="IPR006463">
    <property type="entry name" value="MiaB_methiolase"/>
</dbReference>
<evidence type="ECO:0000256" key="4">
    <source>
        <dbReference type="ARBA" id="ARBA00022679"/>
    </source>
</evidence>
<dbReference type="EC" id="2.8.4.3" evidence="9 13"/>
<dbReference type="InterPro" id="IPR005839">
    <property type="entry name" value="Methylthiotransferase"/>
</dbReference>
<evidence type="ECO:0000256" key="12">
    <source>
        <dbReference type="ARBA" id="ARBA00081141"/>
    </source>
</evidence>
<dbReference type="InterPro" id="IPR020612">
    <property type="entry name" value="Methylthiotransferase_CS"/>
</dbReference>
<dbReference type="RefSeq" id="WP_078790443.1">
    <property type="nucleotide sequence ID" value="NZ_FUWR01000011.1"/>
</dbReference>
<dbReference type="GO" id="GO:0051539">
    <property type="term" value="F:4 iron, 4 sulfur cluster binding"/>
    <property type="evidence" value="ECO:0007669"/>
    <property type="project" value="UniProtKB-UniRule"/>
</dbReference>
<gene>
    <name evidence="13" type="primary">miaB</name>
    <name evidence="17" type="ORF">SAMN02745119_02166</name>
</gene>
<dbReference type="Gene3D" id="3.40.50.12160">
    <property type="entry name" value="Methylthiotransferase, N-terminal domain"/>
    <property type="match status" value="1"/>
</dbReference>
<dbReference type="STRING" id="115783.SAMN02745119_02166"/>
<proteinExistence type="inferred from homology"/>
<dbReference type="PROSITE" id="PS50926">
    <property type="entry name" value="TRAM"/>
    <property type="match status" value="1"/>
</dbReference>
<name>A0A1T4PYT0_9BACT</name>
<dbReference type="InterPro" id="IPR002792">
    <property type="entry name" value="TRAM_dom"/>
</dbReference>
<evidence type="ECO:0000259" key="16">
    <source>
        <dbReference type="PROSITE" id="PS51918"/>
    </source>
</evidence>
<dbReference type="SMART" id="SM00729">
    <property type="entry name" value="Elp3"/>
    <property type="match status" value="1"/>
</dbReference>
<dbReference type="PROSITE" id="PS51449">
    <property type="entry name" value="MTTASE_N"/>
    <property type="match status" value="1"/>
</dbReference>
<accession>A0A1T4PYT0</accession>
<dbReference type="Proteomes" id="UP000190102">
    <property type="component" value="Unassembled WGS sequence"/>
</dbReference>
<dbReference type="GO" id="GO:0005829">
    <property type="term" value="C:cytosol"/>
    <property type="evidence" value="ECO:0007669"/>
    <property type="project" value="TreeGrafter"/>
</dbReference>
<dbReference type="GO" id="GO:0035597">
    <property type="term" value="F:tRNA-2-methylthio-N(6)-dimethylallyladenosine(37) synthase activity"/>
    <property type="evidence" value="ECO:0007669"/>
    <property type="project" value="UniProtKB-EC"/>
</dbReference>
<feature type="domain" description="TRAM" evidence="14">
    <location>
        <begin position="377"/>
        <end position="438"/>
    </location>
</feature>
<comment type="function">
    <text evidence="1 13">Catalyzes the methylthiolation of N6-(dimethylallyl)adenosine (i(6)A), leading to the formation of 2-methylthio-N6-(dimethylallyl)adenosine (ms(2)i(6)A) at position 37 in tRNAs that read codons beginning with uridine.</text>
</comment>
<sequence>MNQKKLYIDTVGCQMNVNDSERIVTMLQPLGYTQTQRRHEASLILFNTCTVRAGAEECLLQNIANLKNLKRKKPGTLIGVAGCVAQQMGTELLQKYPWVDLVFGTHNLHLVPEMVKDAEQGRRRAETDFLDSSERLDLFPPIEGRKRVSTFVTVMQGCDNFCSYCIVPYVRGREISRRFDEILHEVQGLADQGLREVVLLGQNVNSYGLKGEEQPPFAELVRAVAVVAGIDRVRFVTSHPKDMSDDLIACFTDLPKLCGGLHLPAQAGGNRILKAMNRGYSREHYLETIAKLRQARPGIKITGDMIVGFPGETEAEFEETLSLMEEVRYFDLFSFVYSPRPGTKAAELSDDLAKEVKLARLDRLQKLQAVHSRIHNEAYVGSTQQVLVEGLAKRHGQVSGRCDSGRIVNLAGSPTLIGKLVDVKILEGYANSLLGELL</sequence>
<evidence type="ECO:0000256" key="11">
    <source>
        <dbReference type="ARBA" id="ARBA00080698"/>
    </source>
</evidence>
<dbReference type="InterPro" id="IPR023404">
    <property type="entry name" value="rSAM_horseshoe"/>
</dbReference>
<feature type="binding site" evidence="13">
    <location>
        <position position="165"/>
    </location>
    <ligand>
        <name>[4Fe-4S] cluster</name>
        <dbReference type="ChEBI" id="CHEBI:49883"/>
        <label>2</label>
        <note>4Fe-4S-S-AdoMet</note>
    </ligand>
</feature>
<dbReference type="CDD" id="cd01335">
    <property type="entry name" value="Radical_SAM"/>
    <property type="match status" value="1"/>
</dbReference>
<dbReference type="OrthoDB" id="9805215at2"/>
<dbReference type="PANTHER" id="PTHR43020">
    <property type="entry name" value="CDK5 REGULATORY SUBUNIT-ASSOCIATED PROTEIN 1"/>
    <property type="match status" value="1"/>
</dbReference>
<evidence type="ECO:0000259" key="14">
    <source>
        <dbReference type="PROSITE" id="PS50926"/>
    </source>
</evidence>
<dbReference type="InterPro" id="IPR058240">
    <property type="entry name" value="rSAM_sf"/>
</dbReference>
<comment type="cofactor">
    <cofactor evidence="13">
        <name>[4Fe-4S] cluster</name>
        <dbReference type="ChEBI" id="CHEBI:49883"/>
    </cofactor>
    <text evidence="13">Binds 2 [4Fe-4S] clusters. One cluster is coordinated with 3 cysteines and an exchangeable S-adenosyl-L-methionine.</text>
</comment>
<dbReference type="SUPFAM" id="SSF102114">
    <property type="entry name" value="Radical SAM enzymes"/>
    <property type="match status" value="1"/>
</dbReference>
<dbReference type="InterPro" id="IPR006638">
    <property type="entry name" value="Elp3/MiaA/NifB-like_rSAM"/>
</dbReference>
<keyword evidence="3 13" id="KW-0963">Cytoplasm</keyword>
<keyword evidence="8 13" id="KW-0411">Iron-sulfur</keyword>
<keyword evidence="6 13" id="KW-0479">Metal-binding</keyword>
<dbReference type="InterPro" id="IPR007197">
    <property type="entry name" value="rSAM"/>
</dbReference>
<evidence type="ECO:0000256" key="5">
    <source>
        <dbReference type="ARBA" id="ARBA00022691"/>
    </source>
</evidence>
<feature type="binding site" evidence="13">
    <location>
        <position position="162"/>
    </location>
    <ligand>
        <name>[4Fe-4S] cluster</name>
        <dbReference type="ChEBI" id="CHEBI:49883"/>
        <label>2</label>
        <note>4Fe-4S-S-AdoMet</note>
    </ligand>
</feature>
<dbReference type="SFLD" id="SFLDS00029">
    <property type="entry name" value="Radical_SAM"/>
    <property type="match status" value="1"/>
</dbReference>
<dbReference type="InterPro" id="IPR038135">
    <property type="entry name" value="Methylthiotransferase_N_sf"/>
</dbReference>
<dbReference type="AlphaFoldDB" id="A0A1T4PYT0"/>
<reference evidence="18" key="1">
    <citation type="submission" date="2017-02" db="EMBL/GenBank/DDBJ databases">
        <authorList>
            <person name="Varghese N."/>
            <person name="Submissions S."/>
        </authorList>
    </citation>
    <scope>NUCLEOTIDE SEQUENCE [LARGE SCALE GENOMIC DNA]</scope>
    <source>
        <strain evidence="18">ATCC BAA-34</strain>
    </source>
</reference>